<dbReference type="AlphaFoldDB" id="A0A2H0VGA5"/>
<accession>A0A2H0VGA5</accession>
<evidence type="ECO:0000313" key="3">
    <source>
        <dbReference type="Proteomes" id="UP000231466"/>
    </source>
</evidence>
<sequence length="466" mass="52794">MKIESFGEAEVEEDDLSAEENTDESLVGETELSEESSKQEDLILLVEELEKIIEKSKNSNEEDIKEPKQELSIQEYEDIGDIRIESWGEKKARKKLVGILQSWDGVDTSILDSKHLDDLVDHLIELIARDRMEDIGELGEISDIPEIEEMWSSAEFLRGVIRATTSITNEDFIKKNSKDSTASTTGQEDLPRVAKLLRRKLFNIVGLSRKETKSIWDSISTRINYEDIQKTADEMTQLVNNTLMSMVYLEERSPGSVKILHTKYGIRFFGRYRPSHLIRQAEGKLKQESPTVMYTATNDHNGALDRMWELFDALRLPKHTIVIEGASLIEVGRRLVRLSRENGPIKELVIAGHGNSYSVLLGTDAFEKAQIEKSKGIKRLVERGVFQDKPSIIFFSCNTGITGGIASKFDKAIGANARIQAPDIAPLGIDRRTYREGRVKYRKKRIAAKGISGKRDKWETVDAVEY</sequence>
<evidence type="ECO:0000313" key="2">
    <source>
        <dbReference type="EMBL" id="PIR98111.1"/>
    </source>
</evidence>
<organism evidence="2 3">
    <name type="scientific">Candidatus Colwellbacteria bacterium CG10_big_fil_rev_8_21_14_0_10_42_22</name>
    <dbReference type="NCBI Taxonomy" id="1974540"/>
    <lineage>
        <taxon>Bacteria</taxon>
        <taxon>Candidatus Colwelliibacteriota</taxon>
    </lineage>
</organism>
<evidence type="ECO:0000256" key="1">
    <source>
        <dbReference type="SAM" id="MobiDB-lite"/>
    </source>
</evidence>
<name>A0A2H0VGA5_9BACT</name>
<dbReference type="Proteomes" id="UP000231466">
    <property type="component" value="Unassembled WGS sequence"/>
</dbReference>
<feature type="region of interest" description="Disordered" evidence="1">
    <location>
        <begin position="1"/>
        <end position="39"/>
    </location>
</feature>
<gene>
    <name evidence="2" type="ORF">COT89_01085</name>
</gene>
<proteinExistence type="predicted"/>
<reference evidence="3" key="1">
    <citation type="submission" date="2017-09" db="EMBL/GenBank/DDBJ databases">
        <title>Depth-based differentiation of microbial function through sediment-hosted aquifers and enrichment of novel symbionts in the deep terrestrial subsurface.</title>
        <authorList>
            <person name="Probst A.J."/>
            <person name="Ladd B."/>
            <person name="Jarett J.K."/>
            <person name="Geller-Mcgrath D.E."/>
            <person name="Sieber C.M.K."/>
            <person name="Emerson J.B."/>
            <person name="Anantharaman K."/>
            <person name="Thomas B.C."/>
            <person name="Malmstrom R."/>
            <person name="Stieglmeier M."/>
            <person name="Klingl A."/>
            <person name="Woyke T."/>
            <person name="Ryan C.M."/>
            <person name="Banfield J.F."/>
        </authorList>
    </citation>
    <scope>NUCLEOTIDE SEQUENCE [LARGE SCALE GENOMIC DNA]</scope>
</reference>
<comment type="caution">
    <text evidence="2">The sequence shown here is derived from an EMBL/GenBank/DDBJ whole genome shotgun (WGS) entry which is preliminary data.</text>
</comment>
<dbReference type="EMBL" id="PFAH01000004">
    <property type="protein sequence ID" value="PIR98111.1"/>
    <property type="molecule type" value="Genomic_DNA"/>
</dbReference>
<protein>
    <submittedName>
        <fullName evidence="2">Uncharacterized protein</fullName>
    </submittedName>
</protein>
<feature type="compositionally biased region" description="Acidic residues" evidence="1">
    <location>
        <begin position="7"/>
        <end position="23"/>
    </location>
</feature>